<comment type="caution">
    <text evidence="1">The sequence shown here is derived from an EMBL/GenBank/DDBJ whole genome shotgun (WGS) entry which is preliminary data.</text>
</comment>
<organism evidence="1 2">
    <name type="scientific">Pseudomonas gingeri</name>
    <dbReference type="NCBI Taxonomy" id="117681"/>
    <lineage>
        <taxon>Bacteria</taxon>
        <taxon>Pseudomonadati</taxon>
        <taxon>Pseudomonadota</taxon>
        <taxon>Gammaproteobacteria</taxon>
        <taxon>Pseudomonadales</taxon>
        <taxon>Pseudomonadaceae</taxon>
        <taxon>Pseudomonas</taxon>
    </lineage>
</organism>
<dbReference type="Pfam" id="PF14431">
    <property type="entry name" value="YwqJ-deaminase"/>
    <property type="match status" value="1"/>
</dbReference>
<dbReference type="InterPro" id="IPR025968">
    <property type="entry name" value="YwqJ_deaminase"/>
</dbReference>
<reference evidence="1 2" key="1">
    <citation type="submission" date="2020-04" db="EMBL/GenBank/DDBJ databases">
        <title>Molecular characterization of pseudomonads from Agaricus bisporus reveal novel blotch 2 pathogens in Western Europe.</title>
        <authorList>
            <person name="Taparia T."/>
            <person name="Krijger M."/>
            <person name="Haynes E."/>
            <person name="Elpinstone J.G."/>
            <person name="Noble R."/>
            <person name="Van Der Wolf J."/>
        </authorList>
    </citation>
    <scope>NUCLEOTIDE SEQUENCE [LARGE SCALE GENOMIC DNA]</scope>
    <source>
        <strain evidence="1 2">F1001</strain>
    </source>
</reference>
<dbReference type="EMBL" id="JACAPU010000027">
    <property type="protein sequence ID" value="NWB49332.1"/>
    <property type="molecule type" value="Genomic_DNA"/>
</dbReference>
<dbReference type="AlphaFoldDB" id="A0A7Y8BMP8"/>
<accession>A0A7Y8BMP8</accession>
<gene>
    <name evidence="1" type="ORF">HX829_22880</name>
</gene>
<dbReference type="Proteomes" id="UP000582981">
    <property type="component" value="Unassembled WGS sequence"/>
</dbReference>
<dbReference type="RefSeq" id="WP_100942491.1">
    <property type="nucleotide sequence ID" value="NZ_JACAPU010000027.1"/>
</dbReference>
<evidence type="ECO:0000313" key="2">
    <source>
        <dbReference type="Proteomes" id="UP000582981"/>
    </source>
</evidence>
<proteinExistence type="predicted"/>
<protein>
    <submittedName>
        <fullName evidence="1">Uncharacterized protein</fullName>
    </submittedName>
</protein>
<evidence type="ECO:0000313" key="1">
    <source>
        <dbReference type="EMBL" id="NWB49332.1"/>
    </source>
</evidence>
<name>A0A7Y8BMP8_9PSED</name>
<sequence length="703" mass="76063">MAYSRYFLGTVDPIEACPQPRYYLTVCPVHKASTNKGPLLGIQFSVTVDGLAISPVTLPAELCFTLVFDDQETHAVSVTHTSTGFTGTNSAKPVAKGTRTTVSLAKPWELIVQVNEQWPGEVVKPLAKAKVSIAGVVTAASPEGLIARAARALGDPCRLELGVQGLPADLCRVTTSTVFPRSADGFLVDKDVETTEVADKAINVRANRAGTITTVTFVMTVAVIKPEMTCDPIVLLDRGYKDFNTTASKLTLKATSTALPKAAELADLKAVLTYDGKIKCLKGAEAYGSGTEMEFAKPPVELWVKGLAAGTSKPVFKLSSAREEVDRYWRFESAEIEGELLVEPLEFVLWQYREGQDSDALAPGPKPLTRQLHNQNGSGSFTSARLDIKAPSEEFWTKGGVLTLTPSAKMSVFKDDTLTTAVAELKKEDFIAASLRVWVKGGGVAGLGAVPAFDWTNWTSEPEKVLDKTQSVTCGARIAGGKLLLNGDAVKLETFSLDDYLDRKTRNDCRKPIAACFDGKDLVDEPTYERLRDTDVAVAYAAAHKYYTKESQRRVNLNYSANGRAIFKPFLKAIRKDKNAGANLANQSVTGANWVATHLSTQHQIALHAATKEMIREYIERVLTRGDAVDLGFDLTRGVPGVHAEVLAVNDIFNGVVGIEPKDITVATYKLQEAGEQGNRFVACINCRGILLGGARKVRVITG</sequence>